<dbReference type="Pfam" id="PF01966">
    <property type="entry name" value="HD"/>
    <property type="match status" value="1"/>
</dbReference>
<dbReference type="Proteomes" id="UP000258533">
    <property type="component" value="Unassembled WGS sequence"/>
</dbReference>
<dbReference type="EMBL" id="LRTT01000001">
    <property type="protein sequence ID" value="RFD77997.1"/>
    <property type="molecule type" value="Genomic_DNA"/>
</dbReference>
<evidence type="ECO:0000259" key="1">
    <source>
        <dbReference type="Pfam" id="PF01966"/>
    </source>
</evidence>
<feature type="domain" description="HD" evidence="1">
    <location>
        <begin position="127"/>
        <end position="241"/>
    </location>
</feature>
<dbReference type="GO" id="GO:0016787">
    <property type="term" value="F:hydrolase activity"/>
    <property type="evidence" value="ECO:0007669"/>
    <property type="project" value="UniProtKB-KW"/>
</dbReference>
<accession>A0A3E1IYE7</accession>
<dbReference type="RefSeq" id="WP_116689772.1">
    <property type="nucleotide sequence ID" value="NZ_LRTT01000001.1"/>
</dbReference>
<protein>
    <submittedName>
        <fullName evidence="2">Phosphohydrolase</fullName>
    </submittedName>
</protein>
<keyword evidence="2" id="KW-0378">Hydrolase</keyword>
<dbReference type="AlphaFoldDB" id="A0A3E1IYE7"/>
<dbReference type="SUPFAM" id="SSF109604">
    <property type="entry name" value="HD-domain/PDEase-like"/>
    <property type="match status" value="1"/>
</dbReference>
<dbReference type="CDD" id="cd00077">
    <property type="entry name" value="HDc"/>
    <property type="match status" value="1"/>
</dbReference>
<sequence>MLADLPDFNRIEKLHRAASPSEDAYNLIHCHCVVIATISWMLARHQNKLLAFKQLNLNNDFADFADFDDFDDFENLADFADKSQADVEQIMLRQMSKINENLKNRCDLAKSCLKKLIDANPLELPKVSGGIAPKAYVDEYAAFAGGLLHDIGTYFVLAKDGSKAADGKLEFDGPNYILHGLRGYNYLIDNGFSEDIAQFARNHTGVGLTREQVALQNLPLPAGDYIPRTVEQEIVMVADKYNSKSIPPRFLTVDTYRRKAARFGEENAKRWMCLVNKYGRVSVCKLADFFGLKVD</sequence>
<name>A0A3E1IYE7_GARVA</name>
<gene>
    <name evidence="2" type="ORF">AXE73_05450</name>
</gene>
<reference evidence="2 3" key="1">
    <citation type="submission" date="2016-02" db="EMBL/GenBank/DDBJ databases">
        <title>Gardnerella vaginalis Subgroups Defined by cpn60 Sequencing and Sialidase Activity in Isolates from Canada, Belgium and Kenya.</title>
        <authorList>
            <person name="Schellenberg J."/>
            <person name="Paramel Jayaprakash T."/>
            <person name="Withana Gamage N."/>
            <person name="Patterson M.H."/>
            <person name="Vaneechoutte M."/>
            <person name="Hill J.E."/>
        </authorList>
    </citation>
    <scope>NUCLEOTIDE SEQUENCE [LARGE SCALE GENOMIC DNA]</scope>
    <source>
        <strain evidence="2 3">N144</strain>
    </source>
</reference>
<comment type="caution">
    <text evidence="2">The sequence shown here is derived from an EMBL/GenBank/DDBJ whole genome shotgun (WGS) entry which is preliminary data.</text>
</comment>
<evidence type="ECO:0000313" key="3">
    <source>
        <dbReference type="Proteomes" id="UP000258533"/>
    </source>
</evidence>
<dbReference type="InterPro" id="IPR006674">
    <property type="entry name" value="HD_domain"/>
</dbReference>
<dbReference type="Gene3D" id="1.10.3210.10">
    <property type="entry name" value="Hypothetical protein af1432"/>
    <property type="match status" value="1"/>
</dbReference>
<dbReference type="InterPro" id="IPR003607">
    <property type="entry name" value="HD/PDEase_dom"/>
</dbReference>
<evidence type="ECO:0000313" key="2">
    <source>
        <dbReference type="EMBL" id="RFD77997.1"/>
    </source>
</evidence>
<organism evidence="2 3">
    <name type="scientific">Gardnerella vaginalis</name>
    <dbReference type="NCBI Taxonomy" id="2702"/>
    <lineage>
        <taxon>Bacteria</taxon>
        <taxon>Bacillati</taxon>
        <taxon>Actinomycetota</taxon>
        <taxon>Actinomycetes</taxon>
        <taxon>Bifidobacteriales</taxon>
        <taxon>Bifidobacteriaceae</taxon>
        <taxon>Gardnerella</taxon>
    </lineage>
</organism>
<proteinExistence type="predicted"/>